<gene>
    <name evidence="1" type="ORF">BGZ95_010834</name>
</gene>
<keyword evidence="2" id="KW-1185">Reference proteome</keyword>
<reference evidence="1" key="1">
    <citation type="journal article" date="2020" name="Fungal Divers.">
        <title>Resolving the Mortierellaceae phylogeny through synthesis of multi-gene phylogenetics and phylogenomics.</title>
        <authorList>
            <person name="Vandepol N."/>
            <person name="Liber J."/>
            <person name="Desiro A."/>
            <person name="Na H."/>
            <person name="Kennedy M."/>
            <person name="Barry K."/>
            <person name="Grigoriev I.V."/>
            <person name="Miller A.N."/>
            <person name="O'Donnell K."/>
            <person name="Stajich J.E."/>
            <person name="Bonito G."/>
        </authorList>
    </citation>
    <scope>NUCLEOTIDE SEQUENCE</scope>
    <source>
        <strain evidence="1">NRRL 28262</strain>
    </source>
</reference>
<protein>
    <recommendedName>
        <fullName evidence="3">F-box domain-containing protein</fullName>
    </recommendedName>
</protein>
<organism evidence="1 2">
    <name type="scientific">Linnemannia exigua</name>
    <dbReference type="NCBI Taxonomy" id="604196"/>
    <lineage>
        <taxon>Eukaryota</taxon>
        <taxon>Fungi</taxon>
        <taxon>Fungi incertae sedis</taxon>
        <taxon>Mucoromycota</taxon>
        <taxon>Mortierellomycotina</taxon>
        <taxon>Mortierellomycetes</taxon>
        <taxon>Mortierellales</taxon>
        <taxon>Mortierellaceae</taxon>
        <taxon>Linnemannia</taxon>
    </lineage>
</organism>
<name>A0AAD4HAA8_9FUNG</name>
<dbReference type="Proteomes" id="UP001194580">
    <property type="component" value="Unassembled WGS sequence"/>
</dbReference>
<dbReference type="InterPro" id="IPR036047">
    <property type="entry name" value="F-box-like_dom_sf"/>
</dbReference>
<dbReference type="InterPro" id="IPR032675">
    <property type="entry name" value="LRR_dom_sf"/>
</dbReference>
<dbReference type="AlphaFoldDB" id="A0AAD4HAA8"/>
<dbReference type="Gene3D" id="3.80.10.10">
    <property type="entry name" value="Ribonuclease Inhibitor"/>
    <property type="match status" value="1"/>
</dbReference>
<proteinExistence type="predicted"/>
<dbReference type="PROSITE" id="PS51257">
    <property type="entry name" value="PROKAR_LIPOPROTEIN"/>
    <property type="match status" value="1"/>
</dbReference>
<accession>A0AAD4HAA8</accession>
<dbReference type="EMBL" id="JAAAIL010000076">
    <property type="protein sequence ID" value="KAG0280235.1"/>
    <property type="molecule type" value="Genomic_DNA"/>
</dbReference>
<comment type="caution">
    <text evidence="1">The sequence shown here is derived from an EMBL/GenBank/DDBJ whole genome shotgun (WGS) entry which is preliminary data.</text>
</comment>
<dbReference type="SUPFAM" id="SSF81383">
    <property type="entry name" value="F-box domain"/>
    <property type="match status" value="1"/>
</dbReference>
<evidence type="ECO:0000313" key="2">
    <source>
        <dbReference type="Proteomes" id="UP001194580"/>
    </source>
</evidence>
<evidence type="ECO:0000313" key="1">
    <source>
        <dbReference type="EMBL" id="KAG0280235.1"/>
    </source>
</evidence>
<sequence>MPELLKAISAYLNGISFIACIQVCKHWNESFIPILWNTIDDSLYAWPRILRRIDEDQRVFNEAWLRDIFAKYGQYIRHLVLRWRVLIDIAYLNKACTNLFSIKILDIKQFHTLNEEYAVRLMKYRTPRGSRRYPNQRHSLAVTGPVIVPELKGVFAPTAILLKTEERQLKDWMTHQYFWMLLRQNPGLQCISLHSQLDLLSELKSMKFVYDTFAMLPNLTTLESHHYPLEYDILLSRVPSLRNYSSAIVPPMPAFDLIGPFGNLRSLTINTSTPWIKLNRILRSTPSLTKLNLLYVNDLANNSASPSSSTESGAPFSETFHITSLAINNSSRNASLDPEMANFIFQHLPELNEICFAHLSLDISTAAAQFYPQLEQARQLCDGDSLYTRYYPKHTGGSFLTPLVNSQGPLFRSCRYLRVFDAIQHSFDADHISNTLWVCDGLEVFRCQIVGLSRLNQDEHSILSYITESGLQEDDCSTEELRILKKAHTCRCLHVAVYNQLARFVKLRVLDLGYEYRNIKYPTTSYTVAGNEYRYYGDVIQDTMQLSLASGLDQLSTLENLEVFGFEGVDHEIDLLEIEWIAEHWPRLKVMRGLQKDDHLRYVKPDKFRRMLRRKMQSLRPSIRHESGKMW</sequence>
<evidence type="ECO:0008006" key="3">
    <source>
        <dbReference type="Google" id="ProtNLM"/>
    </source>
</evidence>